<proteinExistence type="predicted"/>
<dbReference type="RefSeq" id="WP_097040787.1">
    <property type="nucleotide sequence ID" value="NZ_OBEK01000002.1"/>
</dbReference>
<sequence length="84" mass="9656">MLKVTQYAYDTAFVDTESFAIDIESAEQFDLSSDELAMLVALARLEKEGQHFNEREFYEYSGYDNHDFFLDCLTTLHTAGLISL</sequence>
<evidence type="ECO:0000313" key="2">
    <source>
        <dbReference type="Proteomes" id="UP000219356"/>
    </source>
</evidence>
<name>A0A285NLD0_9BACI</name>
<gene>
    <name evidence="1" type="ORF">SAMN05421503_1493</name>
</gene>
<organism evidence="1 2">
    <name type="scientific">Terribacillus aidingensis</name>
    <dbReference type="NCBI Taxonomy" id="586416"/>
    <lineage>
        <taxon>Bacteria</taxon>
        <taxon>Bacillati</taxon>
        <taxon>Bacillota</taxon>
        <taxon>Bacilli</taxon>
        <taxon>Bacillales</taxon>
        <taxon>Bacillaceae</taxon>
        <taxon>Terribacillus</taxon>
    </lineage>
</organism>
<dbReference type="Proteomes" id="UP000219356">
    <property type="component" value="Unassembled WGS sequence"/>
</dbReference>
<evidence type="ECO:0000313" key="1">
    <source>
        <dbReference type="EMBL" id="SNZ10038.1"/>
    </source>
</evidence>
<reference evidence="2" key="1">
    <citation type="submission" date="2017-09" db="EMBL/GenBank/DDBJ databases">
        <authorList>
            <person name="Varghese N."/>
            <person name="Submissions S."/>
        </authorList>
    </citation>
    <scope>NUCLEOTIDE SEQUENCE [LARGE SCALE GENOMIC DNA]</scope>
    <source>
        <strain evidence="2">CGMCC 1.8913</strain>
    </source>
</reference>
<keyword evidence="2" id="KW-1185">Reference proteome</keyword>
<accession>A0A285NLD0</accession>
<protein>
    <submittedName>
        <fullName evidence="1">Uncharacterized protein</fullName>
    </submittedName>
</protein>
<dbReference type="EMBL" id="OBEK01000002">
    <property type="protein sequence ID" value="SNZ10038.1"/>
    <property type="molecule type" value="Genomic_DNA"/>
</dbReference>
<dbReference type="AlphaFoldDB" id="A0A285NLD0"/>